<evidence type="ECO:0000259" key="2">
    <source>
        <dbReference type="PROSITE" id="PS50006"/>
    </source>
</evidence>
<dbReference type="PROSITE" id="PS50006">
    <property type="entry name" value="FHA_DOMAIN"/>
    <property type="match status" value="1"/>
</dbReference>
<organism evidence="3 4">
    <name type="scientific">Cronartium quercuum f. sp. fusiforme G11</name>
    <dbReference type="NCBI Taxonomy" id="708437"/>
    <lineage>
        <taxon>Eukaryota</taxon>
        <taxon>Fungi</taxon>
        <taxon>Dikarya</taxon>
        <taxon>Basidiomycota</taxon>
        <taxon>Pucciniomycotina</taxon>
        <taxon>Pucciniomycetes</taxon>
        <taxon>Pucciniales</taxon>
        <taxon>Coleosporiaceae</taxon>
        <taxon>Cronartium</taxon>
    </lineage>
</organism>
<dbReference type="SUPFAM" id="SSF49879">
    <property type="entry name" value="SMAD/FHA domain"/>
    <property type="match status" value="1"/>
</dbReference>
<dbReference type="AlphaFoldDB" id="A0A9P6NRJ1"/>
<gene>
    <name evidence="3" type="ORF">CROQUDRAFT_90582</name>
</gene>
<reference evidence="3" key="1">
    <citation type="submission" date="2013-11" db="EMBL/GenBank/DDBJ databases">
        <title>Genome sequence of the fusiform rust pathogen reveals effectors for host alternation and coevolution with pine.</title>
        <authorList>
            <consortium name="DOE Joint Genome Institute"/>
            <person name="Smith K."/>
            <person name="Pendleton A."/>
            <person name="Kubisiak T."/>
            <person name="Anderson C."/>
            <person name="Salamov A."/>
            <person name="Aerts A."/>
            <person name="Riley R."/>
            <person name="Clum A."/>
            <person name="Lindquist E."/>
            <person name="Ence D."/>
            <person name="Campbell M."/>
            <person name="Kronenberg Z."/>
            <person name="Feau N."/>
            <person name="Dhillon B."/>
            <person name="Hamelin R."/>
            <person name="Burleigh J."/>
            <person name="Smith J."/>
            <person name="Yandell M."/>
            <person name="Nelson C."/>
            <person name="Grigoriev I."/>
            <person name="Davis J."/>
        </authorList>
    </citation>
    <scope>NUCLEOTIDE SEQUENCE</scope>
    <source>
        <strain evidence="3">G11</strain>
    </source>
</reference>
<dbReference type="EMBL" id="MU167239">
    <property type="protein sequence ID" value="KAG0148250.1"/>
    <property type="molecule type" value="Genomic_DNA"/>
</dbReference>
<feature type="compositionally biased region" description="Basic and acidic residues" evidence="1">
    <location>
        <begin position="358"/>
        <end position="388"/>
    </location>
</feature>
<accession>A0A9P6NRJ1</accession>
<dbReference type="OrthoDB" id="21470at2759"/>
<evidence type="ECO:0000313" key="3">
    <source>
        <dbReference type="EMBL" id="KAG0148250.1"/>
    </source>
</evidence>
<dbReference type="InterPro" id="IPR008984">
    <property type="entry name" value="SMAD_FHA_dom_sf"/>
</dbReference>
<dbReference type="InterPro" id="IPR053027">
    <property type="entry name" value="AGGF1"/>
</dbReference>
<dbReference type="InterPro" id="IPR000253">
    <property type="entry name" value="FHA_dom"/>
</dbReference>
<comment type="caution">
    <text evidence="3">The sequence shown here is derived from an EMBL/GenBank/DDBJ whole genome shotgun (WGS) entry which is preliminary data.</text>
</comment>
<keyword evidence="4" id="KW-1185">Reference proteome</keyword>
<dbReference type="PANTHER" id="PTHR23106:SF24">
    <property type="entry name" value="ANGIOGENIC FACTOR WITH G PATCH AND FHA DOMAINS 1"/>
    <property type="match status" value="1"/>
</dbReference>
<feature type="compositionally biased region" description="Basic and acidic residues" evidence="1">
    <location>
        <begin position="483"/>
        <end position="493"/>
    </location>
</feature>
<feature type="region of interest" description="Disordered" evidence="1">
    <location>
        <begin position="1"/>
        <end position="21"/>
    </location>
</feature>
<sequence>MSSLTRQQHHQHHSDSSTISDSLWVQDPSSGLYWNSSAAFSSLSVLFSQLDTPQPNLPHSLFPSSSFIKPSSNSFVNSKNPYVDEEGHPVEPDALQSACANHSRSVVHYEDVSDGEEGEVHAKLEDALPTTETEESIRVPPLRLCVLEPHRTSSIGEGQKVLILDLQTPVTIGRDRAFGPSLRLKEMEVSKTHLTLFSDPGLDSEEGPGWFVVDNASTLGTFVCSSKDERRSPTRLSEAKVASQPLRLSHLDTISISSATEPVVAFEVHYHPKFPSSCSSCALSPDESNRLRLTTDPIIEARSALGKDTEGGNYAMTPQDAKANRERKRKTEMAKLRNQFFGESSEQRPRKRPASVSREQDQDHGELESEPDKFEEAARLQPKYVDRAKLRRQTNGIQGALRGSSRPKFSEARPQPPTSLAQEDPFGASSRGAALLAKVGGGTVSMGAVVEARTMGINQAGLGSRALVVGVEEVARASSGSVDWREQAREASRRRYQAL</sequence>
<dbReference type="Gene3D" id="2.60.200.20">
    <property type="match status" value="1"/>
</dbReference>
<proteinExistence type="predicted"/>
<protein>
    <recommendedName>
        <fullName evidence="2">FHA domain-containing protein</fullName>
    </recommendedName>
</protein>
<feature type="region of interest" description="Disordered" evidence="1">
    <location>
        <begin position="478"/>
        <end position="499"/>
    </location>
</feature>
<dbReference type="PANTHER" id="PTHR23106">
    <property type="entry name" value="ANGIOGENIC FACTOR WITH G PATCH AND FHA DOMAINS 1"/>
    <property type="match status" value="1"/>
</dbReference>
<feature type="region of interest" description="Disordered" evidence="1">
    <location>
        <begin position="303"/>
        <end position="426"/>
    </location>
</feature>
<dbReference type="Proteomes" id="UP000886653">
    <property type="component" value="Unassembled WGS sequence"/>
</dbReference>
<evidence type="ECO:0000256" key="1">
    <source>
        <dbReference type="SAM" id="MobiDB-lite"/>
    </source>
</evidence>
<dbReference type="Pfam" id="PF00498">
    <property type="entry name" value="FHA"/>
    <property type="match status" value="1"/>
</dbReference>
<feature type="domain" description="FHA" evidence="2">
    <location>
        <begin position="170"/>
        <end position="228"/>
    </location>
</feature>
<evidence type="ECO:0000313" key="4">
    <source>
        <dbReference type="Proteomes" id="UP000886653"/>
    </source>
</evidence>
<name>A0A9P6NRJ1_9BASI</name>